<dbReference type="CTD" id="375757"/>
<evidence type="ECO:0000256" key="1">
    <source>
        <dbReference type="ARBA" id="ARBA00008060"/>
    </source>
</evidence>
<keyword evidence="4" id="KW-0175">Coiled coil</keyword>
<evidence type="ECO:0000256" key="4">
    <source>
        <dbReference type="ARBA" id="ARBA00023054"/>
    </source>
</evidence>
<accession>A0A3Q2YJG1</accession>
<protein>
    <recommendedName>
        <fullName evidence="2">DNA repair protein SWI5 homolog</fullName>
    </recommendedName>
    <alternativeName>
        <fullName evidence="6">Protein SAE3 homolog</fullName>
    </alternativeName>
</protein>
<dbReference type="PANTHER" id="PTHR28529:SF2">
    <property type="entry name" value="DNA REPAIR PROTEIN SWI5 HOMOLOG"/>
    <property type="match status" value="1"/>
</dbReference>
<dbReference type="GO" id="GO:0032798">
    <property type="term" value="C:Swi5-Sfr1 complex"/>
    <property type="evidence" value="ECO:0007669"/>
    <property type="project" value="TreeGrafter"/>
</dbReference>
<reference evidence="10" key="2">
    <citation type="submission" date="2025-09" db="UniProtKB">
        <authorList>
            <consortium name="Ensembl"/>
        </authorList>
    </citation>
    <scope>IDENTIFICATION</scope>
</reference>
<dbReference type="KEGG" id="hcq:109517073"/>
<comment type="subunit">
    <text evidence="8">Component of the swi5-sfr1 complex.</text>
</comment>
<dbReference type="PANTHER" id="PTHR28529">
    <property type="entry name" value="DNA REPAIR PROTEIN SWI5 HOMOLOG"/>
    <property type="match status" value="1"/>
</dbReference>
<dbReference type="Gene3D" id="1.20.5.170">
    <property type="match status" value="1"/>
</dbReference>
<comment type="similarity">
    <text evidence="1">Belongs to the SWI5/SAE3 family.</text>
</comment>
<dbReference type="GeneTree" id="ENSGT00390000009349"/>
<dbReference type="GO" id="GO:0034974">
    <property type="term" value="C:Swi5-Swi2 complex"/>
    <property type="evidence" value="ECO:0007669"/>
    <property type="project" value="TreeGrafter"/>
</dbReference>
<feature type="compositionally biased region" description="Polar residues" evidence="9">
    <location>
        <begin position="15"/>
        <end position="24"/>
    </location>
</feature>
<organism evidence="10 11">
    <name type="scientific">Hippocampus comes</name>
    <name type="common">Tiger tail seahorse</name>
    <dbReference type="NCBI Taxonomy" id="109280"/>
    <lineage>
        <taxon>Eukaryota</taxon>
        <taxon>Metazoa</taxon>
        <taxon>Chordata</taxon>
        <taxon>Craniata</taxon>
        <taxon>Vertebrata</taxon>
        <taxon>Euteleostomi</taxon>
        <taxon>Actinopterygii</taxon>
        <taxon>Neopterygii</taxon>
        <taxon>Teleostei</taxon>
        <taxon>Neoteleostei</taxon>
        <taxon>Acanthomorphata</taxon>
        <taxon>Syngnathiaria</taxon>
        <taxon>Syngnathiformes</taxon>
        <taxon>Syngnathoidei</taxon>
        <taxon>Syngnathidae</taxon>
        <taxon>Hippocampus</taxon>
    </lineage>
</organism>
<dbReference type="AlphaFoldDB" id="A0A3Q2YJG1"/>
<comment type="function">
    <text evidence="7">Component of the SWI5-SFR1 complex, a complex required for double-strand break repair via homologous recombination.</text>
</comment>
<dbReference type="Proteomes" id="UP000264820">
    <property type="component" value="Unplaced"/>
</dbReference>
<keyword evidence="3" id="KW-0227">DNA damage</keyword>
<proteinExistence type="inferred from homology"/>
<keyword evidence="11" id="KW-1185">Reference proteome</keyword>
<evidence type="ECO:0000256" key="5">
    <source>
        <dbReference type="ARBA" id="ARBA00023204"/>
    </source>
</evidence>
<evidence type="ECO:0000256" key="8">
    <source>
        <dbReference type="ARBA" id="ARBA00064461"/>
    </source>
</evidence>
<name>A0A3Q2YJG1_HIPCM</name>
<evidence type="ECO:0000256" key="6">
    <source>
        <dbReference type="ARBA" id="ARBA00030081"/>
    </source>
</evidence>
<dbReference type="GO" id="GO:0000724">
    <property type="term" value="P:double-strand break repair via homologous recombination"/>
    <property type="evidence" value="ECO:0007669"/>
    <property type="project" value="UniProtKB-ARBA"/>
</dbReference>
<dbReference type="OMA" id="VSSNCHA"/>
<evidence type="ECO:0000256" key="3">
    <source>
        <dbReference type="ARBA" id="ARBA00022763"/>
    </source>
</evidence>
<dbReference type="Ensembl" id="ENSHCOT00000011619.1">
    <property type="protein sequence ID" value="ENSHCOP00000018301.1"/>
    <property type="gene ID" value="ENSHCOG00000002736.1"/>
</dbReference>
<evidence type="ECO:0000256" key="9">
    <source>
        <dbReference type="SAM" id="MobiDB-lite"/>
    </source>
</evidence>
<evidence type="ECO:0000313" key="11">
    <source>
        <dbReference type="Proteomes" id="UP000264820"/>
    </source>
</evidence>
<dbReference type="FunFam" id="1.20.5.170:FF:000056">
    <property type="entry name" value="DNA repair protein SWI5 homolog"/>
    <property type="match status" value="1"/>
</dbReference>
<dbReference type="RefSeq" id="XP_019727548.1">
    <property type="nucleotide sequence ID" value="XM_019871989.1"/>
</dbReference>
<dbReference type="GeneID" id="109517073"/>
<feature type="compositionally biased region" description="Polar residues" evidence="9">
    <location>
        <begin position="44"/>
        <end position="56"/>
    </location>
</feature>
<sequence>MNSQQSSEDIREQNKSTSLISTAEGTGLERAPLKRTPLSKLKKVNSNFKSPGQINKPSKVCPEEEVAELERRRMQLDAEIAQLEFQGYKVGELDCHIDMLHEYNDIKDIGQSLLGRLAALRGTTTRDLYSHFGLELED</sequence>
<dbReference type="Pfam" id="PF07061">
    <property type="entry name" value="Swi5"/>
    <property type="match status" value="1"/>
</dbReference>
<dbReference type="InterPro" id="IPR010760">
    <property type="entry name" value="DNA-repair_Swi5"/>
</dbReference>
<evidence type="ECO:0000256" key="2">
    <source>
        <dbReference type="ARBA" id="ARBA00019825"/>
    </source>
</evidence>
<dbReference type="OrthoDB" id="255837at2759"/>
<keyword evidence="5" id="KW-0234">DNA repair</keyword>
<evidence type="ECO:0000313" key="10">
    <source>
        <dbReference type="Ensembl" id="ENSHCOP00000018301.1"/>
    </source>
</evidence>
<reference evidence="10" key="1">
    <citation type="submission" date="2025-08" db="UniProtKB">
        <authorList>
            <consortium name="Ensembl"/>
        </authorList>
    </citation>
    <scope>IDENTIFICATION</scope>
</reference>
<evidence type="ECO:0000256" key="7">
    <source>
        <dbReference type="ARBA" id="ARBA00059338"/>
    </source>
</evidence>
<feature type="region of interest" description="Disordered" evidence="9">
    <location>
        <begin position="1"/>
        <end position="61"/>
    </location>
</feature>